<evidence type="ECO:0000256" key="10">
    <source>
        <dbReference type="ARBA" id="ARBA00022801"/>
    </source>
</evidence>
<comment type="subcellular location">
    <subcellularLocation>
        <location evidence="1">Secreted</location>
        <location evidence="1">Extracellular space</location>
        <location evidence="1">Extracellular matrix</location>
    </subcellularLocation>
</comment>
<dbReference type="InterPro" id="IPR021158">
    <property type="entry name" value="Pept_M10A_Zn_BS"/>
</dbReference>
<feature type="binding site" evidence="20">
    <location>
        <position position="178"/>
    </location>
    <ligand>
        <name>Ca(2+)</name>
        <dbReference type="ChEBI" id="CHEBI:29108"/>
        <label>3</label>
    </ligand>
</feature>
<dbReference type="InterPro" id="IPR036375">
    <property type="entry name" value="Hemopexin-like_dom_sf"/>
</dbReference>
<dbReference type="PROSITE" id="PS51642">
    <property type="entry name" value="HEMOPEXIN_2"/>
    <property type="match status" value="1"/>
</dbReference>
<feature type="binding site" evidence="20">
    <location>
        <position position="172"/>
    </location>
    <ligand>
        <name>Zn(2+)</name>
        <dbReference type="ChEBI" id="CHEBI:29105"/>
        <label>1</label>
    </ligand>
</feature>
<evidence type="ECO:0000256" key="20">
    <source>
        <dbReference type="PIRSR" id="PIRSR621190-2"/>
    </source>
</evidence>
<dbReference type="CDD" id="cd04278">
    <property type="entry name" value="ZnMc_MMP"/>
    <property type="match status" value="1"/>
</dbReference>
<keyword evidence="9" id="KW-0677">Repeat</keyword>
<dbReference type="InterPro" id="IPR024079">
    <property type="entry name" value="MetalloPept_cat_dom_sf"/>
</dbReference>
<keyword evidence="5" id="KW-0272">Extracellular matrix</keyword>
<name>A0A8D2JED5_VARKO</name>
<feature type="binding site" evidence="20">
    <location>
        <position position="230"/>
    </location>
    <ligand>
        <name>Zn(2+)</name>
        <dbReference type="ChEBI" id="CHEBI:29105"/>
        <label>2</label>
        <note>catalytic</note>
    </ligand>
</feature>
<evidence type="ECO:0000256" key="16">
    <source>
        <dbReference type="ARBA" id="ARBA00023157"/>
    </source>
</evidence>
<dbReference type="AlphaFoldDB" id="A0A8D2JED5"/>
<dbReference type="PANTHER" id="PTHR10201:SF165">
    <property type="entry name" value="COLLAGENASE 3"/>
    <property type="match status" value="1"/>
</dbReference>
<evidence type="ECO:0000256" key="6">
    <source>
        <dbReference type="ARBA" id="ARBA00022670"/>
    </source>
</evidence>
<dbReference type="Gene3D" id="2.110.10.10">
    <property type="entry name" value="Hemopexin-like domain"/>
    <property type="match status" value="1"/>
</dbReference>
<feature type="domain" description="Peptidase metallopeptidase" evidence="25">
    <location>
        <begin position="107"/>
        <end position="266"/>
    </location>
</feature>
<dbReference type="FunFam" id="2.110.10.10:FF:000002">
    <property type="entry name" value="Matrix metallopeptidase 3"/>
    <property type="match status" value="1"/>
</dbReference>
<evidence type="ECO:0000256" key="15">
    <source>
        <dbReference type="ARBA" id="ARBA00023145"/>
    </source>
</evidence>
<feature type="binding site" evidence="20">
    <location>
        <position position="198"/>
    </location>
    <ligand>
        <name>Zn(2+)</name>
        <dbReference type="ChEBI" id="CHEBI:29105"/>
        <label>1</label>
    </ligand>
</feature>
<evidence type="ECO:0000256" key="18">
    <source>
        <dbReference type="ARBA" id="ARBA00031807"/>
    </source>
</evidence>
<evidence type="ECO:0000256" key="1">
    <source>
        <dbReference type="ARBA" id="ARBA00004498"/>
    </source>
</evidence>
<evidence type="ECO:0000259" key="25">
    <source>
        <dbReference type="SMART" id="SM00235"/>
    </source>
</evidence>
<feature type="binding site" evidence="20">
    <location>
        <position position="200"/>
    </location>
    <ligand>
        <name>Ca(2+)</name>
        <dbReference type="ChEBI" id="CHEBI:29108"/>
        <label>3</label>
    </ligand>
</feature>
<feature type="binding site" evidence="20">
    <location>
        <position position="384"/>
    </location>
    <ligand>
        <name>Ca(2+)</name>
        <dbReference type="ChEBI" id="CHEBI:29108"/>
        <label>5</label>
    </ligand>
</feature>
<evidence type="ECO:0000256" key="13">
    <source>
        <dbReference type="ARBA" id="ARBA00023049"/>
    </source>
</evidence>
<keyword evidence="10" id="KW-0378">Hydrolase</keyword>
<keyword evidence="11 20" id="KW-0862">Zinc</keyword>
<evidence type="ECO:0000256" key="12">
    <source>
        <dbReference type="ARBA" id="ARBA00022837"/>
    </source>
</evidence>
<feature type="binding site" description="in inhibited form" evidence="20">
    <location>
        <position position="94"/>
    </location>
    <ligand>
        <name>Zn(2+)</name>
        <dbReference type="ChEBI" id="CHEBI:29105"/>
        <label>2</label>
        <note>catalytic</note>
    </ligand>
</feature>
<feature type="binding site" evidence="20">
    <location>
        <position position="224"/>
    </location>
    <ligand>
        <name>Zn(2+)</name>
        <dbReference type="ChEBI" id="CHEBI:29105"/>
        <label>2</label>
        <note>catalytic</note>
    </ligand>
</feature>
<dbReference type="PROSITE" id="PS00546">
    <property type="entry name" value="CYSTEINE_SWITCH"/>
    <property type="match status" value="1"/>
</dbReference>
<dbReference type="SUPFAM" id="SSF55486">
    <property type="entry name" value="Metalloproteases ('zincins'), catalytic domain"/>
    <property type="match status" value="1"/>
</dbReference>
<feature type="binding site" evidence="20">
    <location>
        <position position="126"/>
    </location>
    <ligand>
        <name>Ca(2+)</name>
        <dbReference type="ChEBI" id="CHEBI:29108"/>
        <label>1</label>
    </ligand>
</feature>
<evidence type="ECO:0000256" key="7">
    <source>
        <dbReference type="ARBA" id="ARBA00022723"/>
    </source>
</evidence>
<dbReference type="SMART" id="SM00120">
    <property type="entry name" value="HX"/>
    <property type="match status" value="2"/>
</dbReference>
<feature type="binding site" evidence="20">
    <location>
        <position position="177"/>
    </location>
    <ligand>
        <name>Ca(2+)</name>
        <dbReference type="ChEBI" id="CHEBI:29108"/>
        <label>3</label>
    </ligand>
</feature>
<evidence type="ECO:0000256" key="2">
    <source>
        <dbReference type="ARBA" id="ARBA00010370"/>
    </source>
</evidence>
<dbReference type="Pfam" id="PF00413">
    <property type="entry name" value="Peptidase_M10"/>
    <property type="match status" value="1"/>
</dbReference>
<keyword evidence="6" id="KW-0645">Protease</keyword>
<dbReference type="InterPro" id="IPR006026">
    <property type="entry name" value="Peptidase_Metallo"/>
</dbReference>
<dbReference type="Ensembl" id="ENSVKKT00000013047.1">
    <property type="protein sequence ID" value="ENSVKKP00000012741.1"/>
    <property type="gene ID" value="ENSVKKG00000008807.1"/>
</dbReference>
<feature type="binding site" evidence="20">
    <location>
        <position position="220"/>
    </location>
    <ligand>
        <name>Zn(2+)</name>
        <dbReference type="ChEBI" id="CHEBI:29105"/>
        <label>2</label>
        <note>catalytic</note>
    </ligand>
</feature>
<dbReference type="Pfam" id="PF00045">
    <property type="entry name" value="Hemopexin"/>
    <property type="match status" value="1"/>
</dbReference>
<dbReference type="InterPro" id="IPR001818">
    <property type="entry name" value="Pept_M10_metallopeptidase"/>
</dbReference>
<evidence type="ECO:0000256" key="8">
    <source>
        <dbReference type="ARBA" id="ARBA00022729"/>
    </source>
</evidence>
<dbReference type="GO" id="GO:0031012">
    <property type="term" value="C:extracellular matrix"/>
    <property type="evidence" value="ECO:0007669"/>
    <property type="project" value="InterPro"/>
</dbReference>
<evidence type="ECO:0000256" key="23">
    <source>
        <dbReference type="PROSITE-ProRule" id="PRU01011"/>
    </source>
</evidence>
<evidence type="ECO:0000256" key="19">
    <source>
        <dbReference type="PIRSR" id="PIRSR621190-1"/>
    </source>
</evidence>
<dbReference type="GO" id="GO:0008270">
    <property type="term" value="F:zinc ion binding"/>
    <property type="evidence" value="ECO:0007669"/>
    <property type="project" value="InterPro"/>
</dbReference>
<evidence type="ECO:0000256" key="9">
    <source>
        <dbReference type="ARBA" id="ARBA00022737"/>
    </source>
</evidence>
<evidence type="ECO:0000313" key="26">
    <source>
        <dbReference type="Ensembl" id="ENSVKKP00000012741.1"/>
    </source>
</evidence>
<feature type="modified residue" description="Phosphotyrosine; by PKDCC" evidence="21">
    <location>
        <position position="365"/>
    </location>
</feature>
<dbReference type="Proteomes" id="UP000694545">
    <property type="component" value="Unplaced"/>
</dbReference>
<evidence type="ECO:0000256" key="4">
    <source>
        <dbReference type="ARBA" id="ARBA00022525"/>
    </source>
</evidence>
<comment type="similarity">
    <text evidence="2">Belongs to the peptidase M10A family.</text>
</comment>
<feature type="binding site" evidence="20">
    <location>
        <position position="185"/>
    </location>
    <ligand>
        <name>Zn(2+)</name>
        <dbReference type="ChEBI" id="CHEBI:29105"/>
        <label>1</label>
    </ligand>
</feature>
<keyword evidence="13" id="KW-0482">Metalloprotease</keyword>
<feature type="short sequence motif" description="Cysteine switch" evidence="22">
    <location>
        <begin position="92"/>
        <end position="99"/>
    </location>
</feature>
<protein>
    <recommendedName>
        <fullName evidence="3">Collagenase 3</fullName>
    </recommendedName>
    <alternativeName>
        <fullName evidence="18">Matrix metalloproteinase-13</fullName>
    </alternativeName>
</protein>
<sequence>MVAFLTTAVLSWTLALGLPFPLAKQAPLEPGVRSAHDLHFAESYLNAFYSPGTFWKRSSDSLLDKLKHMQSFFGLEPNGELNVETFKLMKQPRCGVPDVAGYQFFPQKNRWQVSNLTFRVVNYTLDLGWEEVDEAIQKALQLWNDVIPLHFTKISNGTADIMLSFVTKEHGDFFPFDGPLGNLAHAFPPGDDIGGDIHFDDDETWTNDFRAFNLYAVAAHEFGHALGLEHSTNPEALMYPLYTFRDLKDIALSEDDVEGIQALYGTPSIYHVVKHRKRCDKRCDPNFSADAVAELHGEKIIFKDRFVWHQNSQQDGNDWVYIHSLWPKLRNRVDAAYGLPEKDLLFLFRGKKYWAVKGYEILHGYPQNLSDLGFPSNVQRIDAAFHDVKTKKTKFFTGDKIWRLELSRLLTDVAHLICIPIKLNKLMLEALSKPKPRNLPNTASLS</sequence>
<dbReference type="InterPro" id="IPR033739">
    <property type="entry name" value="M10A_MMP"/>
</dbReference>
<dbReference type="SMART" id="SM00235">
    <property type="entry name" value="ZnMc"/>
    <property type="match status" value="1"/>
</dbReference>
<keyword evidence="8 24" id="KW-0732">Signal</keyword>
<dbReference type="PRINTS" id="PR00138">
    <property type="entry name" value="MATRIXIN"/>
</dbReference>
<dbReference type="InterPro" id="IPR000585">
    <property type="entry name" value="Hemopexin-like_dom"/>
</dbReference>
<feature type="binding site" evidence="20">
    <location>
        <position position="194"/>
    </location>
    <ligand>
        <name>Ca(2+)</name>
        <dbReference type="ChEBI" id="CHEBI:29108"/>
        <label>2</label>
    </ligand>
</feature>
<dbReference type="CDD" id="cd00094">
    <property type="entry name" value="HX"/>
    <property type="match status" value="1"/>
</dbReference>
<feature type="chain" id="PRO_5034247093" description="Collagenase 3" evidence="24">
    <location>
        <begin position="18"/>
        <end position="446"/>
    </location>
</feature>
<keyword evidence="4" id="KW-0964">Secreted</keyword>
<evidence type="ECO:0000256" key="21">
    <source>
        <dbReference type="PIRSR" id="PIRSR621190-4"/>
    </source>
</evidence>
<keyword evidence="15" id="KW-0865">Zymogen</keyword>
<evidence type="ECO:0000256" key="24">
    <source>
        <dbReference type="SAM" id="SignalP"/>
    </source>
</evidence>
<accession>A0A8D2JED5</accession>
<organism evidence="26 27">
    <name type="scientific">Varanus komodoensis</name>
    <name type="common">Komodo dragon</name>
    <dbReference type="NCBI Taxonomy" id="61221"/>
    <lineage>
        <taxon>Eukaryota</taxon>
        <taxon>Metazoa</taxon>
        <taxon>Chordata</taxon>
        <taxon>Craniata</taxon>
        <taxon>Vertebrata</taxon>
        <taxon>Euteleostomi</taxon>
        <taxon>Lepidosauria</taxon>
        <taxon>Squamata</taxon>
        <taxon>Bifurcata</taxon>
        <taxon>Unidentata</taxon>
        <taxon>Episquamata</taxon>
        <taxon>Toxicofera</taxon>
        <taxon>Anguimorpha</taxon>
        <taxon>Paleoanguimorpha</taxon>
        <taxon>Varanoidea</taxon>
        <taxon>Varanidae</taxon>
        <taxon>Varanus</taxon>
    </lineage>
</organism>
<dbReference type="InterPro" id="IPR002477">
    <property type="entry name" value="Peptidoglycan-bd-like"/>
</dbReference>
<dbReference type="GO" id="GO:0004222">
    <property type="term" value="F:metalloendopeptidase activity"/>
    <property type="evidence" value="ECO:0007669"/>
    <property type="project" value="InterPro"/>
</dbReference>
<evidence type="ECO:0000256" key="5">
    <source>
        <dbReference type="ARBA" id="ARBA00022530"/>
    </source>
</evidence>
<evidence type="ECO:0000256" key="17">
    <source>
        <dbReference type="ARBA" id="ARBA00023180"/>
    </source>
</evidence>
<feature type="binding site" evidence="20">
    <location>
        <position position="290"/>
    </location>
    <ligand>
        <name>Ca(2+)</name>
        <dbReference type="ChEBI" id="CHEBI:29108"/>
        <label>4</label>
    </ligand>
</feature>
<comment type="cofactor">
    <cofactor evidence="20">
        <name>Ca(2+)</name>
        <dbReference type="ChEBI" id="CHEBI:29108"/>
    </cofactor>
    <text evidence="20">Can bind about 5 Ca(2+) ions per subunit.</text>
</comment>
<feature type="binding site" evidence="20">
    <location>
        <position position="201"/>
    </location>
    <ligand>
        <name>Ca(2+)</name>
        <dbReference type="ChEBI" id="CHEBI:29108"/>
        <label>1</label>
    </ligand>
</feature>
<dbReference type="GO" id="GO:0030198">
    <property type="term" value="P:extracellular matrix organization"/>
    <property type="evidence" value="ECO:0007669"/>
    <property type="project" value="TreeGrafter"/>
</dbReference>
<feature type="binding site" evidence="20">
    <location>
        <position position="238"/>
    </location>
    <ligand>
        <name>Zn(2+)</name>
        <dbReference type="ChEBI" id="CHEBI:29105"/>
        <label>2</label>
        <note>catalytic</note>
    </ligand>
</feature>
<feature type="binding site" evidence="20">
    <location>
        <position position="170"/>
    </location>
    <ligand>
        <name>Zn(2+)</name>
        <dbReference type="ChEBI" id="CHEBI:29105"/>
        <label>1</label>
    </ligand>
</feature>
<dbReference type="Pfam" id="PF01471">
    <property type="entry name" value="PG_binding_1"/>
    <property type="match status" value="1"/>
</dbReference>
<reference evidence="26" key="2">
    <citation type="submission" date="2025-09" db="UniProtKB">
        <authorList>
            <consortium name="Ensembl"/>
        </authorList>
    </citation>
    <scope>IDENTIFICATION</scope>
</reference>
<dbReference type="Gene3D" id="3.40.390.10">
    <property type="entry name" value="Collagenase (Catalytic Domain)"/>
    <property type="match status" value="1"/>
</dbReference>
<reference evidence="26" key="1">
    <citation type="submission" date="2025-08" db="UniProtKB">
        <authorList>
            <consortium name="Ensembl"/>
        </authorList>
    </citation>
    <scope>IDENTIFICATION</scope>
</reference>
<evidence type="ECO:0000256" key="22">
    <source>
        <dbReference type="PIRSR" id="PIRSR621190-5"/>
    </source>
</evidence>
<keyword evidence="12 20" id="KW-0106">Calcium</keyword>
<keyword evidence="7 20" id="KW-0479">Metal-binding</keyword>
<keyword evidence="14" id="KW-0177">Collagen degradation</keyword>
<keyword evidence="27" id="KW-1185">Reference proteome</keyword>
<feature type="binding site" evidence="20">
    <location>
        <position position="334"/>
    </location>
    <ligand>
        <name>Ca(2+)</name>
        <dbReference type="ChEBI" id="CHEBI:29108"/>
        <label>4</label>
    </ligand>
</feature>
<dbReference type="SUPFAM" id="SSF47090">
    <property type="entry name" value="PGBD-like"/>
    <property type="match status" value="1"/>
</dbReference>
<dbReference type="GO" id="GO:0006508">
    <property type="term" value="P:proteolysis"/>
    <property type="evidence" value="ECO:0007669"/>
    <property type="project" value="UniProtKB-KW"/>
</dbReference>
<feature type="binding site" evidence="20">
    <location>
        <position position="196"/>
    </location>
    <ligand>
        <name>Ca(2+)</name>
        <dbReference type="ChEBI" id="CHEBI:29108"/>
        <label>2</label>
    </ligand>
</feature>
<evidence type="ECO:0000256" key="14">
    <source>
        <dbReference type="ARBA" id="ARBA00023105"/>
    </source>
</evidence>
<dbReference type="GO" id="GO:0005615">
    <property type="term" value="C:extracellular space"/>
    <property type="evidence" value="ECO:0007669"/>
    <property type="project" value="TreeGrafter"/>
</dbReference>
<dbReference type="FunFam" id="3.40.390.10:FF:000007">
    <property type="entry name" value="Collagenase 3"/>
    <property type="match status" value="1"/>
</dbReference>
<keyword evidence="17" id="KW-0325">Glycoprotein</keyword>
<comment type="cofactor">
    <cofactor evidence="20">
        <name>Zn(2+)</name>
        <dbReference type="ChEBI" id="CHEBI:29105"/>
    </cofactor>
    <text evidence="20">Binds 2 Zn(2+) ions per subunit.</text>
</comment>
<proteinExistence type="inferred from homology"/>
<dbReference type="InterPro" id="IPR036365">
    <property type="entry name" value="PGBD-like_sf"/>
</dbReference>
<feature type="active site" evidence="19">
    <location>
        <position position="221"/>
    </location>
</feature>
<feature type="repeat" description="Hemopexin" evidence="23">
    <location>
        <begin position="330"/>
        <end position="376"/>
    </location>
</feature>
<dbReference type="InterPro" id="IPR021190">
    <property type="entry name" value="Pept_M10A"/>
</dbReference>
<dbReference type="InterPro" id="IPR018487">
    <property type="entry name" value="Hemopexin-like_repeat"/>
</dbReference>
<evidence type="ECO:0000313" key="27">
    <source>
        <dbReference type="Proteomes" id="UP000694545"/>
    </source>
</evidence>
<feature type="binding site" evidence="20">
    <location>
        <position position="203"/>
    </location>
    <ligand>
        <name>Ca(2+)</name>
        <dbReference type="ChEBI" id="CHEBI:29108"/>
        <label>1</label>
    </ligand>
</feature>
<evidence type="ECO:0000256" key="11">
    <source>
        <dbReference type="ARBA" id="ARBA00022833"/>
    </source>
</evidence>
<feature type="binding site" evidence="20">
    <location>
        <position position="160"/>
    </location>
    <ligand>
        <name>Ca(2+)</name>
        <dbReference type="ChEBI" id="CHEBI:29108"/>
        <label>2</label>
    </ligand>
</feature>
<dbReference type="PANTHER" id="PTHR10201">
    <property type="entry name" value="MATRIX METALLOPROTEINASE"/>
    <property type="match status" value="1"/>
</dbReference>
<evidence type="ECO:0000256" key="3">
    <source>
        <dbReference type="ARBA" id="ARBA00018037"/>
    </source>
</evidence>
<keyword evidence="16" id="KW-1015">Disulfide bond</keyword>
<feature type="signal peptide" evidence="24">
    <location>
        <begin position="1"/>
        <end position="17"/>
    </location>
</feature>
<feature type="binding site" evidence="20">
    <location>
        <position position="336"/>
    </location>
    <ligand>
        <name>Ca(2+)</name>
        <dbReference type="ChEBI" id="CHEBI:29108"/>
        <label>5</label>
    </ligand>
</feature>
<dbReference type="GO" id="GO:0030574">
    <property type="term" value="P:collagen catabolic process"/>
    <property type="evidence" value="ECO:0007669"/>
    <property type="project" value="UniProtKB-KW"/>
</dbReference>
<dbReference type="SUPFAM" id="SSF50923">
    <property type="entry name" value="Hemopexin-like domain"/>
    <property type="match status" value="1"/>
</dbReference>
<feature type="binding site" evidence="20">
    <location>
        <position position="203"/>
    </location>
    <ligand>
        <name>Ca(2+)</name>
        <dbReference type="ChEBI" id="CHEBI:29108"/>
        <label>3</label>
    </ligand>
</feature>